<keyword evidence="2" id="KW-1185">Reference proteome</keyword>
<reference evidence="1 2" key="1">
    <citation type="submission" date="2023-04" db="EMBL/GenBank/DDBJ databases">
        <title>Genome of Basidiobolus ranarum AG-B5.</title>
        <authorList>
            <person name="Stajich J.E."/>
            <person name="Carter-House D."/>
            <person name="Gryganskyi A."/>
        </authorList>
    </citation>
    <scope>NUCLEOTIDE SEQUENCE [LARGE SCALE GENOMIC DNA]</scope>
    <source>
        <strain evidence="1 2">AG-B5</strain>
    </source>
</reference>
<proteinExistence type="predicted"/>
<protein>
    <submittedName>
        <fullName evidence="1">Uncharacterized protein</fullName>
    </submittedName>
</protein>
<name>A0ABR2WUA5_9FUNG</name>
<organism evidence="1 2">
    <name type="scientific">Basidiobolus ranarum</name>
    <dbReference type="NCBI Taxonomy" id="34480"/>
    <lineage>
        <taxon>Eukaryota</taxon>
        <taxon>Fungi</taxon>
        <taxon>Fungi incertae sedis</taxon>
        <taxon>Zoopagomycota</taxon>
        <taxon>Entomophthoromycotina</taxon>
        <taxon>Basidiobolomycetes</taxon>
        <taxon>Basidiobolales</taxon>
        <taxon>Basidiobolaceae</taxon>
        <taxon>Basidiobolus</taxon>
    </lineage>
</organism>
<dbReference type="EMBL" id="JASJQH010000330">
    <property type="protein sequence ID" value="KAK9764996.1"/>
    <property type="molecule type" value="Genomic_DNA"/>
</dbReference>
<evidence type="ECO:0000313" key="1">
    <source>
        <dbReference type="EMBL" id="KAK9764996.1"/>
    </source>
</evidence>
<evidence type="ECO:0000313" key="2">
    <source>
        <dbReference type="Proteomes" id="UP001479436"/>
    </source>
</evidence>
<comment type="caution">
    <text evidence="1">The sequence shown here is derived from an EMBL/GenBank/DDBJ whole genome shotgun (WGS) entry which is preliminary data.</text>
</comment>
<dbReference type="Proteomes" id="UP001479436">
    <property type="component" value="Unassembled WGS sequence"/>
</dbReference>
<gene>
    <name evidence="1" type="ORF">K7432_007006</name>
</gene>
<sequence length="74" mass="8302">MSITWSDYTNADSGAYLRIVTEELLAKFIEEIQVDGFAATVKGLDLSPLFLKKPLEEQLANEDNEEPEEVEEPA</sequence>
<accession>A0ABR2WUA5</accession>